<name>A0A164H2V6_9NOCA</name>
<dbReference type="Proteomes" id="UP000076512">
    <property type="component" value="Unassembled WGS sequence"/>
</dbReference>
<dbReference type="RefSeq" id="WP_067579505.1">
    <property type="nucleotide sequence ID" value="NZ_JABMCZ010000002.1"/>
</dbReference>
<dbReference type="AlphaFoldDB" id="A0A164H2V6"/>
<dbReference type="EMBL" id="LWGR01000021">
    <property type="protein sequence ID" value="KZM68153.1"/>
    <property type="molecule type" value="Genomic_DNA"/>
</dbReference>
<proteinExistence type="predicted"/>
<sequence>MSDNAGEPLVFLDDAQRIEVMVQLERIPALLQELDITLTRRARFTLPGQAGNPARAGQHLPFRLDASRAIDDLDVVLRVYTHRLASHLSGTWPPEDTADRARWLQQVLPDIAATVPALDGFAQAVTTAYQQAMQVIDRPPDRLHLGTCEGCGVGLDCAPGDDIAECRCGLRVPVASRRAELLRRAHGRHGSADYWARTLPWFAGIQITAAAVAKAGQRGKLARYKVGGRFVYKLGDILDWHAARLARLAGTVDG</sequence>
<organism evidence="1 2">
    <name type="scientific">Nocardia terpenica</name>
    <dbReference type="NCBI Taxonomy" id="455432"/>
    <lineage>
        <taxon>Bacteria</taxon>
        <taxon>Bacillati</taxon>
        <taxon>Actinomycetota</taxon>
        <taxon>Actinomycetes</taxon>
        <taxon>Mycobacteriales</taxon>
        <taxon>Nocardiaceae</taxon>
        <taxon>Nocardia</taxon>
    </lineage>
</organism>
<reference evidence="1 2" key="1">
    <citation type="submission" date="2016-04" db="EMBL/GenBank/DDBJ databases">
        <authorList>
            <person name="Evans L.H."/>
            <person name="Alamgir A."/>
            <person name="Owens N."/>
            <person name="Weber N.D."/>
            <person name="Virtaneva K."/>
            <person name="Barbian K."/>
            <person name="Babar A."/>
            <person name="Rosenke K."/>
        </authorList>
    </citation>
    <scope>NUCLEOTIDE SEQUENCE [LARGE SCALE GENOMIC DNA]</scope>
    <source>
        <strain evidence="1 2">IFM 0406</strain>
    </source>
</reference>
<keyword evidence="2" id="KW-1185">Reference proteome</keyword>
<evidence type="ECO:0000313" key="1">
    <source>
        <dbReference type="EMBL" id="KZM68153.1"/>
    </source>
</evidence>
<dbReference type="OrthoDB" id="4541523at2"/>
<gene>
    <name evidence="1" type="ORF">AWN90_09435</name>
</gene>
<comment type="caution">
    <text evidence="1">The sequence shown here is derived from an EMBL/GenBank/DDBJ whole genome shotgun (WGS) entry which is preliminary data.</text>
</comment>
<accession>A0A164H2V6</accession>
<evidence type="ECO:0000313" key="2">
    <source>
        <dbReference type="Proteomes" id="UP000076512"/>
    </source>
</evidence>
<protein>
    <submittedName>
        <fullName evidence="1">Uncharacterized protein</fullName>
    </submittedName>
</protein>